<accession>A0A0D3DVS7</accession>
<dbReference type="OMA" id="HCWANSL"/>
<reference evidence="1 2" key="1">
    <citation type="journal article" date="2014" name="Genome Biol.">
        <title>Transcriptome and methylome profiling reveals relics of genome dominance in the mesopolyploid Brassica oleracea.</title>
        <authorList>
            <person name="Parkin I.A."/>
            <person name="Koh C."/>
            <person name="Tang H."/>
            <person name="Robinson S.J."/>
            <person name="Kagale S."/>
            <person name="Clarke W.E."/>
            <person name="Town C.D."/>
            <person name="Nixon J."/>
            <person name="Krishnakumar V."/>
            <person name="Bidwell S.L."/>
            <person name="Denoeud F."/>
            <person name="Belcram H."/>
            <person name="Links M.G."/>
            <person name="Just J."/>
            <person name="Clarke C."/>
            <person name="Bender T."/>
            <person name="Huebert T."/>
            <person name="Mason A.S."/>
            <person name="Pires J.C."/>
            <person name="Barker G."/>
            <person name="Moore J."/>
            <person name="Walley P.G."/>
            <person name="Manoli S."/>
            <person name="Batley J."/>
            <person name="Edwards D."/>
            <person name="Nelson M.N."/>
            <person name="Wang X."/>
            <person name="Paterson A.H."/>
            <person name="King G."/>
            <person name="Bancroft I."/>
            <person name="Chalhoub B."/>
            <person name="Sharpe A.G."/>
        </authorList>
    </citation>
    <scope>NUCLEOTIDE SEQUENCE</scope>
    <source>
        <strain evidence="1 2">cv. TO1000</strain>
    </source>
</reference>
<evidence type="ECO:0000313" key="2">
    <source>
        <dbReference type="Proteomes" id="UP000032141"/>
    </source>
</evidence>
<dbReference type="Gramene" id="Bo8g100280.1">
    <property type="protein sequence ID" value="Bo8g100280.1"/>
    <property type="gene ID" value="Bo8g100280"/>
</dbReference>
<keyword evidence="2" id="KW-1185">Reference proteome</keyword>
<organism evidence="1 2">
    <name type="scientific">Brassica oleracea var. oleracea</name>
    <dbReference type="NCBI Taxonomy" id="109376"/>
    <lineage>
        <taxon>Eukaryota</taxon>
        <taxon>Viridiplantae</taxon>
        <taxon>Streptophyta</taxon>
        <taxon>Embryophyta</taxon>
        <taxon>Tracheophyta</taxon>
        <taxon>Spermatophyta</taxon>
        <taxon>Magnoliopsida</taxon>
        <taxon>eudicotyledons</taxon>
        <taxon>Gunneridae</taxon>
        <taxon>Pentapetalae</taxon>
        <taxon>rosids</taxon>
        <taxon>malvids</taxon>
        <taxon>Brassicales</taxon>
        <taxon>Brassicaceae</taxon>
        <taxon>Brassiceae</taxon>
        <taxon>Brassica</taxon>
    </lineage>
</organism>
<evidence type="ECO:0000313" key="1">
    <source>
        <dbReference type="EnsemblPlants" id="Bo8g100280.1"/>
    </source>
</evidence>
<sequence length="61" mass="6847">MQQLFEDGLELSLCDSTGKGRGSYRRLHCWTNSLIEFDGFAQETQEFEGSLEKIDVSGSAE</sequence>
<name>A0A0D3DVS7_BRAOL</name>
<dbReference type="AlphaFoldDB" id="A0A0D3DVS7"/>
<dbReference type="Proteomes" id="UP000032141">
    <property type="component" value="Chromosome C8"/>
</dbReference>
<dbReference type="HOGENOM" id="CLU_2925824_0_0_1"/>
<reference evidence="1" key="2">
    <citation type="submission" date="2015-03" db="UniProtKB">
        <authorList>
            <consortium name="EnsemblPlants"/>
        </authorList>
    </citation>
    <scope>IDENTIFICATION</scope>
</reference>
<dbReference type="EnsemblPlants" id="Bo8g100280.1">
    <property type="protein sequence ID" value="Bo8g100280.1"/>
    <property type="gene ID" value="Bo8g100280"/>
</dbReference>
<protein>
    <submittedName>
        <fullName evidence="1">Uncharacterized protein</fullName>
    </submittedName>
</protein>
<proteinExistence type="predicted"/>